<dbReference type="AlphaFoldDB" id="A0A1F7W5Z3"/>
<protein>
    <submittedName>
        <fullName evidence="1">Uncharacterized protein</fullName>
    </submittedName>
</protein>
<sequence>MPTVIGQDKQGTSGRDEILRSVDSKGQVVEYTVGELQDLGIISRSGSNVQNPGKKYDIGPSHSEWGEKVDFGV</sequence>
<comment type="caution">
    <text evidence="1">The sequence shown here is derived from an EMBL/GenBank/DDBJ whole genome shotgun (WGS) entry which is preliminary data.</text>
</comment>
<dbReference type="EMBL" id="MGFD01000036">
    <property type="protein sequence ID" value="OGL97798.1"/>
    <property type="molecule type" value="Genomic_DNA"/>
</dbReference>
<proteinExistence type="predicted"/>
<evidence type="ECO:0000313" key="1">
    <source>
        <dbReference type="EMBL" id="OGL97798.1"/>
    </source>
</evidence>
<accession>A0A1F7W5Z3</accession>
<organism evidence="1 2">
    <name type="scientific">Candidatus Uhrbacteria bacterium RIFOXYB2_FULL_45_11</name>
    <dbReference type="NCBI Taxonomy" id="1802421"/>
    <lineage>
        <taxon>Bacteria</taxon>
        <taxon>Candidatus Uhriibacteriota</taxon>
    </lineage>
</organism>
<evidence type="ECO:0000313" key="2">
    <source>
        <dbReference type="Proteomes" id="UP000177331"/>
    </source>
</evidence>
<gene>
    <name evidence="1" type="ORF">A2318_04710</name>
</gene>
<reference evidence="1 2" key="1">
    <citation type="journal article" date="2016" name="Nat. Commun.">
        <title>Thousands of microbial genomes shed light on interconnected biogeochemical processes in an aquifer system.</title>
        <authorList>
            <person name="Anantharaman K."/>
            <person name="Brown C.T."/>
            <person name="Hug L.A."/>
            <person name="Sharon I."/>
            <person name="Castelle C.J."/>
            <person name="Probst A.J."/>
            <person name="Thomas B.C."/>
            <person name="Singh A."/>
            <person name="Wilkins M.J."/>
            <person name="Karaoz U."/>
            <person name="Brodie E.L."/>
            <person name="Williams K.H."/>
            <person name="Hubbard S.S."/>
            <person name="Banfield J.F."/>
        </authorList>
    </citation>
    <scope>NUCLEOTIDE SEQUENCE [LARGE SCALE GENOMIC DNA]</scope>
</reference>
<dbReference type="Proteomes" id="UP000177331">
    <property type="component" value="Unassembled WGS sequence"/>
</dbReference>
<name>A0A1F7W5Z3_9BACT</name>